<evidence type="ECO:0000256" key="1">
    <source>
        <dbReference type="SAM" id="SignalP"/>
    </source>
</evidence>
<dbReference type="EMBL" id="FNZK01000004">
    <property type="protein sequence ID" value="SEJ19474.1"/>
    <property type="molecule type" value="Genomic_DNA"/>
</dbReference>
<dbReference type="Proteomes" id="UP000199662">
    <property type="component" value="Unassembled WGS sequence"/>
</dbReference>
<gene>
    <name evidence="2" type="ORF">SAMN05660742_104113</name>
</gene>
<dbReference type="AlphaFoldDB" id="A0A1H6WVX9"/>
<evidence type="ECO:0000313" key="2">
    <source>
        <dbReference type="EMBL" id="SEJ19474.1"/>
    </source>
</evidence>
<organism evidence="2 3">
    <name type="scientific">Propionispira arboris</name>
    <dbReference type="NCBI Taxonomy" id="84035"/>
    <lineage>
        <taxon>Bacteria</taxon>
        <taxon>Bacillati</taxon>
        <taxon>Bacillota</taxon>
        <taxon>Negativicutes</taxon>
        <taxon>Selenomonadales</taxon>
        <taxon>Selenomonadaceae</taxon>
        <taxon>Propionispira</taxon>
    </lineage>
</organism>
<feature type="chain" id="PRO_5011468295" evidence="1">
    <location>
        <begin position="33"/>
        <end position="188"/>
    </location>
</feature>
<dbReference type="RefSeq" id="WP_245741284.1">
    <property type="nucleotide sequence ID" value="NZ_FNZK01000004.1"/>
</dbReference>
<name>A0A1H6WVX9_9FIRM</name>
<keyword evidence="1" id="KW-0732">Signal</keyword>
<evidence type="ECO:0000313" key="3">
    <source>
        <dbReference type="Proteomes" id="UP000199662"/>
    </source>
</evidence>
<protein>
    <submittedName>
        <fullName evidence="2">Uncharacterized protein</fullName>
    </submittedName>
</protein>
<keyword evidence="3" id="KW-1185">Reference proteome</keyword>
<proteinExistence type="predicted"/>
<feature type="signal peptide" evidence="1">
    <location>
        <begin position="1"/>
        <end position="32"/>
    </location>
</feature>
<dbReference type="STRING" id="84035.SAMN05660742_104113"/>
<sequence>MKKYNQVWIRQMLFVCCAVLVGTLSFPSLTHAADTYKYTSEKYGYTIECPQKPVGVIPLSAVSSEENGDVLIFDNDGYNIKKAWIISVDAFKDADVPDLDKISDADRDLLFKKLLSSGYEYAKLVPIDGKNALYTATAGTDKQIKTYIRGTNNRYAAVLVEHPDLTKKSIDAYQKGLISFREVANGTK</sequence>
<reference evidence="3" key="1">
    <citation type="submission" date="2016-10" db="EMBL/GenBank/DDBJ databases">
        <authorList>
            <person name="Varghese N."/>
            <person name="Submissions S."/>
        </authorList>
    </citation>
    <scope>NUCLEOTIDE SEQUENCE [LARGE SCALE GENOMIC DNA]</scope>
    <source>
        <strain evidence="3">DSM 2179</strain>
    </source>
</reference>
<accession>A0A1H6WVX9</accession>